<reference evidence="1 2" key="1">
    <citation type="submission" date="2020-07" db="EMBL/GenBank/DDBJ databases">
        <title>Sequencing the genomes of 1000 actinobacteria strains.</title>
        <authorList>
            <person name="Klenk H.-P."/>
        </authorList>
    </citation>
    <scope>NUCLEOTIDE SEQUENCE [LARGE SCALE GENOMIC DNA]</scope>
    <source>
        <strain evidence="1 2">DSM 44442</strain>
    </source>
</reference>
<evidence type="ECO:0000313" key="1">
    <source>
        <dbReference type="EMBL" id="NYJ36023.1"/>
    </source>
</evidence>
<protein>
    <submittedName>
        <fullName evidence="1">Uncharacterized protein</fullName>
    </submittedName>
</protein>
<keyword evidence="2" id="KW-1185">Reference proteome</keyword>
<gene>
    <name evidence="1" type="ORF">HNR10_003904</name>
</gene>
<dbReference type="AlphaFoldDB" id="A0A7Z0EPQ1"/>
<evidence type="ECO:0000313" key="2">
    <source>
        <dbReference type="Proteomes" id="UP000572051"/>
    </source>
</evidence>
<comment type="caution">
    <text evidence="1">The sequence shown here is derived from an EMBL/GenBank/DDBJ whole genome shotgun (WGS) entry which is preliminary data.</text>
</comment>
<sequence>MDVATGRVLGPLPEPYRYSDLLTVLGDGSWMGLDASARCTRFGWSAPRPD</sequence>
<name>A0A7Z0EPQ1_9ACTN</name>
<dbReference type="RefSeq" id="WP_179825623.1">
    <property type="nucleotide sequence ID" value="NZ_JACCFS010000001.1"/>
</dbReference>
<proteinExistence type="predicted"/>
<accession>A0A7Z0EPQ1</accession>
<dbReference type="Proteomes" id="UP000572051">
    <property type="component" value="Unassembled WGS sequence"/>
</dbReference>
<organism evidence="1 2">
    <name type="scientific">Nocardiopsis aegyptia</name>
    <dbReference type="NCBI Taxonomy" id="220378"/>
    <lineage>
        <taxon>Bacteria</taxon>
        <taxon>Bacillati</taxon>
        <taxon>Actinomycetota</taxon>
        <taxon>Actinomycetes</taxon>
        <taxon>Streptosporangiales</taxon>
        <taxon>Nocardiopsidaceae</taxon>
        <taxon>Nocardiopsis</taxon>
    </lineage>
</organism>
<dbReference type="EMBL" id="JACCFS010000001">
    <property type="protein sequence ID" value="NYJ36023.1"/>
    <property type="molecule type" value="Genomic_DNA"/>
</dbReference>